<evidence type="ECO:0000259" key="3">
    <source>
        <dbReference type="Pfam" id="PF21026"/>
    </source>
</evidence>
<dbReference type="InterPro" id="IPR038461">
    <property type="entry name" value="Schlafen_AlbA_2_dom_sf"/>
</dbReference>
<evidence type="ECO:0000313" key="4">
    <source>
        <dbReference type="Ensembl" id="ENSSFOP00015017097.2"/>
    </source>
</evidence>
<dbReference type="Pfam" id="PF21026">
    <property type="entry name" value="SLFN_GTPase-like"/>
    <property type="match status" value="1"/>
</dbReference>
<dbReference type="InterPro" id="IPR007421">
    <property type="entry name" value="Schlafen_AlbA_2_dom"/>
</dbReference>
<dbReference type="GeneTree" id="ENSGT00410000025651"/>
<proteinExistence type="predicted"/>
<dbReference type="OrthoDB" id="6052143at2759"/>
<feature type="domain" description="Schlafen GTPase-like" evidence="3">
    <location>
        <begin position="395"/>
        <end position="531"/>
    </location>
</feature>
<reference evidence="4" key="3">
    <citation type="submission" date="2025-09" db="UniProtKB">
        <authorList>
            <consortium name="Ensembl"/>
        </authorList>
    </citation>
    <scope>IDENTIFICATION</scope>
</reference>
<reference evidence="4" key="2">
    <citation type="submission" date="2025-08" db="UniProtKB">
        <authorList>
            <consortium name="Ensembl"/>
        </authorList>
    </citation>
    <scope>IDENTIFICATION</scope>
</reference>
<dbReference type="Gene3D" id="3.40.50.300">
    <property type="entry name" value="P-loop containing nucleotide triphosphate hydrolases"/>
    <property type="match status" value="2"/>
</dbReference>
<dbReference type="PANTHER" id="PTHR12155:SF30">
    <property type="entry name" value="PROTEIN SLFN14"/>
    <property type="match status" value="1"/>
</dbReference>
<name>A0A8C9V356_SCLFO</name>
<feature type="domain" description="Schlafen AlbA-2" evidence="1">
    <location>
        <begin position="199"/>
        <end position="293"/>
    </location>
</feature>
<gene>
    <name evidence="4" type="primary">SLFN13</name>
    <name evidence="4" type="synonym">SLFN11</name>
</gene>
<dbReference type="Ensembl" id="ENSSFOT00015017290.2">
    <property type="protein sequence ID" value="ENSSFOP00015017097.2"/>
    <property type="gene ID" value="ENSSFOG00015011013.2"/>
</dbReference>
<dbReference type="InterPro" id="IPR029684">
    <property type="entry name" value="Schlafen"/>
</dbReference>
<protein>
    <submittedName>
        <fullName evidence="4">Schlafen family member 5</fullName>
    </submittedName>
</protein>
<dbReference type="Gene3D" id="3.30.950.30">
    <property type="entry name" value="Schlafen, AAA domain"/>
    <property type="match status" value="1"/>
</dbReference>
<reference evidence="4 5" key="1">
    <citation type="submission" date="2019-04" db="EMBL/GenBank/DDBJ databases">
        <authorList>
            <consortium name="Wellcome Sanger Institute Data Sharing"/>
        </authorList>
    </citation>
    <scope>NUCLEOTIDE SEQUENCE [LARGE SCALE GENOMIC DNA]</scope>
</reference>
<organism evidence="4 5">
    <name type="scientific">Scleropages formosus</name>
    <name type="common">Asian bonytongue</name>
    <name type="synonym">Osteoglossum formosum</name>
    <dbReference type="NCBI Taxonomy" id="113540"/>
    <lineage>
        <taxon>Eukaryota</taxon>
        <taxon>Metazoa</taxon>
        <taxon>Chordata</taxon>
        <taxon>Craniata</taxon>
        <taxon>Vertebrata</taxon>
        <taxon>Euteleostomi</taxon>
        <taxon>Actinopterygii</taxon>
        <taxon>Neopterygii</taxon>
        <taxon>Teleostei</taxon>
        <taxon>Osteoglossocephala</taxon>
        <taxon>Osteoglossomorpha</taxon>
        <taxon>Osteoglossiformes</taxon>
        <taxon>Osteoglossidae</taxon>
        <taxon>Scleropages</taxon>
    </lineage>
</organism>
<feature type="domain" description="Poxin-Schlafen/Schlafen-like N-terminal" evidence="2">
    <location>
        <begin position="91"/>
        <end position="197"/>
    </location>
</feature>
<dbReference type="InterPro" id="IPR048729">
    <property type="entry name" value="SLFN_GTPase-like"/>
</dbReference>
<evidence type="ECO:0000259" key="1">
    <source>
        <dbReference type="Pfam" id="PF04326"/>
    </source>
</evidence>
<evidence type="ECO:0000259" key="2">
    <source>
        <dbReference type="Pfam" id="PF17057"/>
    </source>
</evidence>
<dbReference type="Pfam" id="PF17057">
    <property type="entry name" value="B3R"/>
    <property type="match status" value="1"/>
</dbReference>
<accession>A0A8C9V356</accession>
<keyword evidence="5" id="KW-1185">Reference proteome</keyword>
<dbReference type="InterPro" id="IPR031450">
    <property type="entry name" value="Poxin-SLFN/SLFN_N"/>
</dbReference>
<dbReference type="AlphaFoldDB" id="A0A8C9V356"/>
<sequence>MDPSKLAVLSSEYPDQVLAAGKITFGEEGRRRLQKAKRQEQHDRIIMAAVALLNSGGGIISAEIENHEYSYAKNGIGQDLESTLKDLVNPSTIEDYFEFLQKGAILQVFVKSWNSVGHRPRLCCVDTGLRERSGSSTSTIESNALEKFLWKKTLAQCREEGPAPKRRRMISGNNGIKKSAQELYARQEVQLGEVLSFGESVNVELKQFGSENMIKRLEEIVPKYVSAFANTDGGYMFIGVDDKTKKVVGCGRNLDCSLIETKIGKMWRKVILVHTSQCTQENDWSVEVRILKVLEEGATSQLHVVAIHIPVFCCAIFENHPESWEIENDKVCPIKAGVWLEKMHLTDPDKELCSQFDNILSLGAAPPRCKPVYGIKDAHLSELQQNLFPVHPEIITTGPDPLKERLFQKYPKLENLVKLQSGGGTLIFSNSWAVDINRPGNQEVLCEALLVSEQSTPSLYCVVKNESQALREYSRDVAFHLKQQLVNLGGYLEWVCIIPQLVDCETGKPILTKWGSLESMPEPRYPDCYKLSNMKTVKALLQALVIVVMSFTSALSSMLGSEFLNLLTAEQFCIIQEKYDFEDMRELFVHGYPGAGKTVIATLLMRRIKNKLGCETSNILYICENVPLKKFIENLNICQSVTRKTFMRWNFPEVKHVIVDEAQNFRREDGDWYKKAKDMVEQQRGVFWVFLDYFQQSHSLPSGLPLPSKQPNKIILRESLRNSVAIHSAVCEVLNRIREAEFTRAQGEEIQKHLEKMTREKHCMHAFQGYFEERSVAPQYVHSELISTVKRLLSKGNSPNDIAVLCSTLEEVPKICTEFGDKLKHYPCTAETIDGNVIVVDSVRRFSGLERNIIILINPSIHPFHQNRAFHFLVSAMSRARTQLYVLCVQADGAKGNSSHKRRES</sequence>
<dbReference type="Proteomes" id="UP000694397">
    <property type="component" value="Chromosome 11"/>
</dbReference>
<evidence type="ECO:0000313" key="5">
    <source>
        <dbReference type="Proteomes" id="UP000694397"/>
    </source>
</evidence>
<dbReference type="SUPFAM" id="SSF52540">
    <property type="entry name" value="P-loop containing nucleoside triphosphate hydrolases"/>
    <property type="match status" value="1"/>
</dbReference>
<dbReference type="Pfam" id="PF04326">
    <property type="entry name" value="SLFN_AlbA_2"/>
    <property type="match status" value="1"/>
</dbReference>
<dbReference type="InterPro" id="IPR027417">
    <property type="entry name" value="P-loop_NTPase"/>
</dbReference>
<dbReference type="PANTHER" id="PTHR12155">
    <property type="entry name" value="SCHLAFEN"/>
    <property type="match status" value="1"/>
</dbReference>